<reference evidence="7" key="2">
    <citation type="submission" date="2020-05" db="UniProtKB">
        <authorList>
            <consortium name="EnsemblMetazoa"/>
        </authorList>
    </citation>
    <scope>IDENTIFICATION</scope>
    <source>
        <strain evidence="7">LVP_AGWG</strain>
    </source>
</reference>
<evidence type="ECO:0000256" key="6">
    <source>
        <dbReference type="ARBA" id="ARBA00023242"/>
    </source>
</evidence>
<dbReference type="GO" id="GO:0008270">
    <property type="term" value="F:zinc ion binding"/>
    <property type="evidence" value="ECO:0007669"/>
    <property type="project" value="UniProtKB-UniRule"/>
</dbReference>
<keyword evidence="8" id="KW-1185">Reference proteome</keyword>
<dbReference type="Pfam" id="PF13912">
    <property type="entry name" value="zf-C2H2_6"/>
    <property type="match status" value="1"/>
</dbReference>
<dbReference type="FunFam" id="3.30.160.60:FF:001182">
    <property type="entry name" value="Zinc finger, C2H2 type"/>
    <property type="match status" value="1"/>
</dbReference>
<dbReference type="InParanoid" id="A0A6I8TI20"/>
<dbReference type="Gene3D" id="3.30.160.60">
    <property type="entry name" value="Classic Zinc Finger"/>
    <property type="match status" value="4"/>
</dbReference>
<dbReference type="Proteomes" id="UP000008820">
    <property type="component" value="Chromosome 3"/>
</dbReference>
<keyword evidence="6" id="KW-0539">Nucleus</keyword>
<dbReference type="SUPFAM" id="SSF57716">
    <property type="entry name" value="Glucocorticoid receptor-like (DNA-binding domain)"/>
    <property type="match status" value="1"/>
</dbReference>
<evidence type="ECO:0000256" key="4">
    <source>
        <dbReference type="ARBA" id="ARBA00022771"/>
    </source>
</evidence>
<dbReference type="SMART" id="SM00868">
    <property type="entry name" value="zf-AD"/>
    <property type="match status" value="1"/>
</dbReference>
<dbReference type="InterPro" id="IPR013087">
    <property type="entry name" value="Znf_C2H2_type"/>
</dbReference>
<dbReference type="Pfam" id="PF00096">
    <property type="entry name" value="zf-C2H2"/>
    <property type="match status" value="1"/>
</dbReference>
<dbReference type="SMART" id="SM00355">
    <property type="entry name" value="ZnF_C2H2"/>
    <property type="match status" value="6"/>
</dbReference>
<dbReference type="PROSITE" id="PS50157">
    <property type="entry name" value="ZINC_FINGER_C2H2_2"/>
    <property type="match status" value="4"/>
</dbReference>
<dbReference type="PANTHER" id="PTHR24379:SF121">
    <property type="entry name" value="C2H2-TYPE DOMAIN-CONTAINING PROTEIN"/>
    <property type="match status" value="1"/>
</dbReference>
<sequence length="365" mass="41880">MTNCCRICLDRENTILSLETIVDSNGTKLTCMQMYESITKLEEPANNSFQIPRHICISCLGELNRCYKFQQKAIESFNVLIRQHFLHQERQFEQISEINTCTDGPIKSEPVEQKDLTNPVGRIQSPVISPHHTDEEYLEVDFLEEKSYHEQSPHECADSDKLVQENVAIVESNHKCTDCPKDFESQAAFDTHLVLEHFQETPDGDFICPVCSKVFNSRRCLRQHSRTHQDRNARKHRCRYCEKAFNFGHHLKIHERIHTKQKPFSCSTCGKTFASKDRLANHHLQHVDEPRYACELCSACFRSKKVLKMHSILKHDAPVGKFEAIECNKCDKKLYSKSATNAHMRGPCGTDLTVDVVGASVLPST</sequence>
<name>A0A6I8TI20_AEDAE</name>
<keyword evidence="3" id="KW-0677">Repeat</keyword>
<protein>
    <submittedName>
        <fullName evidence="7">Uncharacterized protein</fullName>
    </submittedName>
</protein>
<proteinExistence type="predicted"/>
<dbReference type="PANTHER" id="PTHR24379">
    <property type="entry name" value="KRAB AND ZINC FINGER DOMAIN-CONTAINING"/>
    <property type="match status" value="1"/>
</dbReference>
<dbReference type="OrthoDB" id="6365676at2759"/>
<dbReference type="InterPro" id="IPR036236">
    <property type="entry name" value="Znf_C2H2_sf"/>
</dbReference>
<reference evidence="7 8" key="1">
    <citation type="submission" date="2017-06" db="EMBL/GenBank/DDBJ databases">
        <title>Aedes aegypti genome working group (AGWG) sequencing and assembly.</title>
        <authorList>
            <consortium name="Aedes aegypti Genome Working Group (AGWG)"/>
            <person name="Matthews B.J."/>
        </authorList>
    </citation>
    <scope>NUCLEOTIDE SEQUENCE [LARGE SCALE GENOMIC DNA]</scope>
    <source>
        <strain evidence="7 8">LVP_AGWG</strain>
    </source>
</reference>
<dbReference type="InterPro" id="IPR012934">
    <property type="entry name" value="Znf_AD"/>
</dbReference>
<gene>
    <name evidence="7" type="primary">5571062</name>
</gene>
<keyword evidence="4" id="KW-0863">Zinc-finger</keyword>
<dbReference type="GO" id="GO:0005634">
    <property type="term" value="C:nucleus"/>
    <property type="evidence" value="ECO:0007669"/>
    <property type="project" value="UniProtKB-SubCell"/>
</dbReference>
<evidence type="ECO:0000313" key="7">
    <source>
        <dbReference type="EnsemblMetazoa" id="AAEL008798-PB"/>
    </source>
</evidence>
<dbReference type="Pfam" id="PF07776">
    <property type="entry name" value="zf-AD"/>
    <property type="match status" value="1"/>
</dbReference>
<dbReference type="PROSITE" id="PS51915">
    <property type="entry name" value="ZAD"/>
    <property type="match status" value="1"/>
</dbReference>
<dbReference type="EnsemblMetazoa" id="AAEL008798-RB">
    <property type="protein sequence ID" value="AAEL008798-PB"/>
    <property type="gene ID" value="AAEL008798"/>
</dbReference>
<dbReference type="SUPFAM" id="SSF57667">
    <property type="entry name" value="beta-beta-alpha zinc fingers"/>
    <property type="match status" value="3"/>
</dbReference>
<organism evidence="7 8">
    <name type="scientific">Aedes aegypti</name>
    <name type="common">Yellowfever mosquito</name>
    <name type="synonym">Culex aegypti</name>
    <dbReference type="NCBI Taxonomy" id="7159"/>
    <lineage>
        <taxon>Eukaryota</taxon>
        <taxon>Metazoa</taxon>
        <taxon>Ecdysozoa</taxon>
        <taxon>Arthropoda</taxon>
        <taxon>Hexapoda</taxon>
        <taxon>Insecta</taxon>
        <taxon>Pterygota</taxon>
        <taxon>Neoptera</taxon>
        <taxon>Endopterygota</taxon>
        <taxon>Diptera</taxon>
        <taxon>Nematocera</taxon>
        <taxon>Culicoidea</taxon>
        <taxon>Culicidae</taxon>
        <taxon>Culicinae</taxon>
        <taxon>Aedini</taxon>
        <taxon>Aedes</taxon>
        <taxon>Stegomyia</taxon>
    </lineage>
</organism>
<keyword evidence="2" id="KW-0479">Metal-binding</keyword>
<evidence type="ECO:0000256" key="2">
    <source>
        <dbReference type="ARBA" id="ARBA00022723"/>
    </source>
</evidence>
<evidence type="ECO:0000313" key="8">
    <source>
        <dbReference type="Proteomes" id="UP000008820"/>
    </source>
</evidence>
<dbReference type="FunFam" id="3.30.160.60:FF:000065">
    <property type="entry name" value="B-cell CLL/lymphoma 6, member B"/>
    <property type="match status" value="1"/>
</dbReference>
<keyword evidence="5" id="KW-0862">Zinc</keyword>
<evidence type="ECO:0000256" key="1">
    <source>
        <dbReference type="ARBA" id="ARBA00004123"/>
    </source>
</evidence>
<comment type="subcellular location">
    <subcellularLocation>
        <location evidence="1">Nucleus</location>
    </subcellularLocation>
</comment>
<evidence type="ECO:0000256" key="3">
    <source>
        <dbReference type="ARBA" id="ARBA00022737"/>
    </source>
</evidence>
<evidence type="ECO:0000256" key="5">
    <source>
        <dbReference type="ARBA" id="ARBA00022833"/>
    </source>
</evidence>
<accession>A0A6I8TI20</accession>
<dbReference type="PROSITE" id="PS00028">
    <property type="entry name" value="ZINC_FINGER_C2H2_1"/>
    <property type="match status" value="5"/>
</dbReference>
<dbReference type="AlphaFoldDB" id="A0A6I8TI20"/>